<dbReference type="Proteomes" id="UP000011715">
    <property type="component" value="Unassembled WGS sequence"/>
</dbReference>
<reference evidence="4" key="4">
    <citation type="journal article" date="2015" name="G3 (Bethesda)">
        <title>Genome sequences of three phytopathogenic species of the Magnaporthaceae family of fungi.</title>
        <authorList>
            <person name="Okagaki L.H."/>
            <person name="Nunes C.C."/>
            <person name="Sailsbery J."/>
            <person name="Clay B."/>
            <person name="Brown D."/>
            <person name="John T."/>
            <person name="Oh Y."/>
            <person name="Young N."/>
            <person name="Fitzgerald M."/>
            <person name="Haas B.J."/>
            <person name="Zeng Q."/>
            <person name="Young S."/>
            <person name="Adiconis X."/>
            <person name="Fan L."/>
            <person name="Levin J.Z."/>
            <person name="Mitchell T.K."/>
            <person name="Okubara P.A."/>
            <person name="Farman M.L."/>
            <person name="Kohn L.M."/>
            <person name="Birren B."/>
            <person name="Ma L.-J."/>
            <person name="Dean R.A."/>
        </authorList>
    </citation>
    <scope>NUCLEOTIDE SEQUENCE</scope>
    <source>
        <strain evidence="4">ATCC 64411 / 73-15</strain>
    </source>
</reference>
<dbReference type="EMBL" id="ADBL01002524">
    <property type="status" value="NOT_ANNOTATED_CDS"/>
    <property type="molecule type" value="Genomic_DNA"/>
</dbReference>
<reference evidence="3" key="3">
    <citation type="submission" date="2011-03" db="EMBL/GenBank/DDBJ databases">
        <title>Annotation of Magnaporthe poae ATCC 64411.</title>
        <authorList>
            <person name="Ma L.-J."/>
            <person name="Dead R."/>
            <person name="Young S.K."/>
            <person name="Zeng Q."/>
            <person name="Gargeya S."/>
            <person name="Fitzgerald M."/>
            <person name="Haas B."/>
            <person name="Abouelleil A."/>
            <person name="Alvarado L."/>
            <person name="Arachchi H.M."/>
            <person name="Berlin A."/>
            <person name="Brown A."/>
            <person name="Chapman S.B."/>
            <person name="Chen Z."/>
            <person name="Dunbar C."/>
            <person name="Freedman E."/>
            <person name="Gearin G."/>
            <person name="Gellesch M."/>
            <person name="Goldberg J."/>
            <person name="Griggs A."/>
            <person name="Gujja S."/>
            <person name="Heiman D."/>
            <person name="Howarth C."/>
            <person name="Larson L."/>
            <person name="Lui A."/>
            <person name="MacDonald P.J.P."/>
            <person name="Mehta T."/>
            <person name="Montmayeur A."/>
            <person name="Murphy C."/>
            <person name="Neiman D."/>
            <person name="Pearson M."/>
            <person name="Priest M."/>
            <person name="Roberts A."/>
            <person name="Saif S."/>
            <person name="Shea T."/>
            <person name="Shenoy N."/>
            <person name="Sisk P."/>
            <person name="Stolte C."/>
            <person name="Sykes S."/>
            <person name="Yandava C."/>
            <person name="Wortman J."/>
            <person name="Nusbaum C."/>
            <person name="Birren B."/>
        </authorList>
    </citation>
    <scope>NUCLEOTIDE SEQUENCE</scope>
    <source>
        <strain evidence="3">ATCC 64411</strain>
    </source>
</reference>
<dbReference type="InterPro" id="IPR027417">
    <property type="entry name" value="P-loop_NTPase"/>
</dbReference>
<proteinExistence type="predicted"/>
<dbReference type="EnsemblFungi" id="MAPG_09844T0">
    <property type="protein sequence ID" value="MAPG_09844T0"/>
    <property type="gene ID" value="MAPG_09844"/>
</dbReference>
<dbReference type="OMA" id="GANTTHM"/>
<evidence type="ECO:0000256" key="1">
    <source>
        <dbReference type="SAM" id="Coils"/>
    </source>
</evidence>
<dbReference type="EMBL" id="GL876977">
    <property type="protein sequence ID" value="KLU91323.1"/>
    <property type="molecule type" value="Genomic_DNA"/>
</dbReference>
<sequence length="672" mass="75060">MVSTAVAQALRWFSHLPRRLKMSSPGDESCSCGQPPTNVLLIGCTQHGKSSVIRSLYDYAGHGQAGDAVKIGSHGNSSTTKECSVYPLTVKLREHFLKDVNGKALSIDNADEVGDAEDLADEYYPAPSQDGDNDTGGEMASAIRHETTHTGEHLHLRLIDTPGLDDSDGGPKAARDGGANTTHMNVEDEKHKMAIYRAIAEAGSINSVCFIVSSEANLGATLPRILREYKELFRAMGVGGNTHVLHTRVNQYDMWNKMQTRPHAVSTAICDWTAPHALINNLPDGVVAEYLAQTSLAGLLKRIALDSPQPVPDLGYPKSHAHRAMEAQIRDAMQAGLAGWQHKIKQEQKQIDELEIQRVGLEARHSKQMDIWRELNSEYERLDTCDEVEIRDFHGWAAWSFLFVPARMDVHLSTDHPIRNIRRDTPDHARWEGPGDDHWRNSGGRHFAETLVAHGIFTNIWATVWLYGWRKDIEAGRLSTLHAERDEAWYAHAGTRERICEIERDMARRKGVKEELERSRDAVEARIAELQADRIPLQVIQERGHYLGTASVISYSYGMGITEDVLDMSLLPTAPDASAKSAALEKYRGRVEELGKDKTEQTQLEGPYKAAEAMVNVVLARDTCRAGLFAALTMSIAQFGHDSEAVWERIFAELEECYTKDSQNWDRFVELL</sequence>
<reference evidence="5" key="2">
    <citation type="submission" date="2010-05" db="EMBL/GenBank/DDBJ databases">
        <title>The genome sequence of Magnaporthe poae strain ATCC 64411.</title>
        <authorList>
            <person name="Ma L.-J."/>
            <person name="Dead R."/>
            <person name="Young S."/>
            <person name="Zeng Q."/>
            <person name="Koehrsen M."/>
            <person name="Alvarado L."/>
            <person name="Berlin A."/>
            <person name="Chapman S.B."/>
            <person name="Chen Z."/>
            <person name="Freedman E."/>
            <person name="Gellesch M."/>
            <person name="Goldberg J."/>
            <person name="Griggs A."/>
            <person name="Gujja S."/>
            <person name="Heilman E.R."/>
            <person name="Heiman D."/>
            <person name="Hepburn T."/>
            <person name="Howarth C."/>
            <person name="Jen D."/>
            <person name="Larson L."/>
            <person name="Mehta T."/>
            <person name="Neiman D."/>
            <person name="Pearson M."/>
            <person name="Roberts A."/>
            <person name="Saif S."/>
            <person name="Shea T."/>
            <person name="Shenoy N."/>
            <person name="Sisk P."/>
            <person name="Stolte C."/>
            <person name="Sykes S."/>
            <person name="Walk T."/>
            <person name="White J."/>
            <person name="Yandava C."/>
            <person name="Haas B."/>
            <person name="Nusbaum C."/>
            <person name="Birren B."/>
        </authorList>
    </citation>
    <scope>NUCLEOTIDE SEQUENCE [LARGE SCALE GENOMIC DNA]</scope>
    <source>
        <strain evidence="5">ATCC 64411 / 73-15</strain>
    </source>
</reference>
<keyword evidence="5" id="KW-1185">Reference proteome</keyword>
<accession>A0A0C4EB04</accession>
<dbReference type="SUPFAM" id="SSF52540">
    <property type="entry name" value="P-loop containing nucleoside triphosphate hydrolases"/>
    <property type="match status" value="1"/>
</dbReference>
<dbReference type="AlphaFoldDB" id="A0A0C4EB04"/>
<evidence type="ECO:0000313" key="4">
    <source>
        <dbReference type="EnsemblFungi" id="MAPG_09844T0"/>
    </source>
</evidence>
<dbReference type="OrthoDB" id="8954335at2759"/>
<gene>
    <name evidence="3" type="ORF">MAPG_09844</name>
</gene>
<feature type="coiled-coil region" evidence="1">
    <location>
        <begin position="337"/>
        <end position="364"/>
    </location>
</feature>
<organism evidence="4 5">
    <name type="scientific">Magnaporthiopsis poae (strain ATCC 64411 / 73-15)</name>
    <name type="common">Kentucky bluegrass fungus</name>
    <name type="synonym">Magnaporthe poae</name>
    <dbReference type="NCBI Taxonomy" id="644358"/>
    <lineage>
        <taxon>Eukaryota</taxon>
        <taxon>Fungi</taxon>
        <taxon>Dikarya</taxon>
        <taxon>Ascomycota</taxon>
        <taxon>Pezizomycotina</taxon>
        <taxon>Sordariomycetes</taxon>
        <taxon>Sordariomycetidae</taxon>
        <taxon>Magnaporthales</taxon>
        <taxon>Magnaporthaceae</taxon>
        <taxon>Magnaporthiopsis</taxon>
    </lineage>
</organism>
<evidence type="ECO:0000313" key="3">
    <source>
        <dbReference type="EMBL" id="KLU91323.1"/>
    </source>
</evidence>
<evidence type="ECO:0000313" key="5">
    <source>
        <dbReference type="Proteomes" id="UP000011715"/>
    </source>
</evidence>
<evidence type="ECO:0000256" key="2">
    <source>
        <dbReference type="SAM" id="MobiDB-lite"/>
    </source>
</evidence>
<dbReference type="VEuPathDB" id="FungiDB:MAPG_09844"/>
<name>A0A0C4EB04_MAGP6</name>
<feature type="region of interest" description="Disordered" evidence="2">
    <location>
        <begin position="160"/>
        <end position="182"/>
    </location>
</feature>
<dbReference type="eggNOG" id="ENOG502SUT0">
    <property type="taxonomic scope" value="Eukaryota"/>
</dbReference>
<dbReference type="Gene3D" id="3.40.50.300">
    <property type="entry name" value="P-loop containing nucleotide triphosphate hydrolases"/>
    <property type="match status" value="1"/>
</dbReference>
<keyword evidence="1" id="KW-0175">Coiled coil</keyword>
<reference evidence="4" key="5">
    <citation type="submission" date="2015-06" db="UniProtKB">
        <authorList>
            <consortium name="EnsemblFungi"/>
        </authorList>
    </citation>
    <scope>IDENTIFICATION</scope>
    <source>
        <strain evidence="4">ATCC 64411</strain>
    </source>
</reference>
<reference evidence="3" key="1">
    <citation type="submission" date="2010-05" db="EMBL/GenBank/DDBJ databases">
        <title>The Genome Sequence of Magnaporthe poae strain ATCC 64411.</title>
        <authorList>
            <consortium name="The Broad Institute Genome Sequencing Platform"/>
            <consortium name="Broad Institute Genome Sequencing Center for Infectious Disease"/>
            <person name="Ma L.-J."/>
            <person name="Dead R."/>
            <person name="Young S."/>
            <person name="Zeng Q."/>
            <person name="Koehrsen M."/>
            <person name="Alvarado L."/>
            <person name="Berlin A."/>
            <person name="Chapman S.B."/>
            <person name="Chen Z."/>
            <person name="Freedman E."/>
            <person name="Gellesch M."/>
            <person name="Goldberg J."/>
            <person name="Griggs A."/>
            <person name="Gujja S."/>
            <person name="Heilman E.R."/>
            <person name="Heiman D."/>
            <person name="Hepburn T."/>
            <person name="Howarth C."/>
            <person name="Jen D."/>
            <person name="Larson L."/>
            <person name="Mehta T."/>
            <person name="Neiman D."/>
            <person name="Pearson M."/>
            <person name="Roberts A."/>
            <person name="Saif S."/>
            <person name="Shea T."/>
            <person name="Shenoy N."/>
            <person name="Sisk P."/>
            <person name="Stolte C."/>
            <person name="Sykes S."/>
            <person name="Walk T."/>
            <person name="White J."/>
            <person name="Yandava C."/>
            <person name="Haas B."/>
            <person name="Nusbaum C."/>
            <person name="Birren B."/>
        </authorList>
    </citation>
    <scope>NUCLEOTIDE SEQUENCE</scope>
    <source>
        <strain evidence="3">ATCC 64411</strain>
    </source>
</reference>
<protein>
    <recommendedName>
        <fullName evidence="6">G domain-containing protein</fullName>
    </recommendedName>
</protein>
<evidence type="ECO:0008006" key="6">
    <source>
        <dbReference type="Google" id="ProtNLM"/>
    </source>
</evidence>